<evidence type="ECO:0000313" key="2">
    <source>
        <dbReference type="EMBL" id="APG26658.1"/>
    </source>
</evidence>
<dbReference type="InterPro" id="IPR001584">
    <property type="entry name" value="Integrase_cat-core"/>
</dbReference>
<dbReference type="AlphaFoldDB" id="A0A1L3GLV7"/>
<dbReference type="SUPFAM" id="SSF53098">
    <property type="entry name" value="Ribonuclease H-like"/>
    <property type="match status" value="1"/>
</dbReference>
<name>A0A1L3GLV7_9BACT</name>
<dbReference type="InterPro" id="IPR050900">
    <property type="entry name" value="Transposase_IS3/IS150/IS904"/>
</dbReference>
<organism evidence="2 3">
    <name type="scientific">Syntrophotalea acetylenivorans</name>
    <dbReference type="NCBI Taxonomy" id="1842532"/>
    <lineage>
        <taxon>Bacteria</taxon>
        <taxon>Pseudomonadati</taxon>
        <taxon>Thermodesulfobacteriota</taxon>
        <taxon>Desulfuromonadia</taxon>
        <taxon>Desulfuromonadales</taxon>
        <taxon>Syntrophotaleaceae</taxon>
        <taxon>Syntrophotalea</taxon>
    </lineage>
</organism>
<dbReference type="Pfam" id="PF13333">
    <property type="entry name" value="rve_2"/>
    <property type="match status" value="1"/>
</dbReference>
<dbReference type="STRING" id="1842532.A7E78_01540"/>
<dbReference type="Gene3D" id="3.30.420.10">
    <property type="entry name" value="Ribonuclease H-like superfamily/Ribonuclease H"/>
    <property type="match status" value="1"/>
</dbReference>
<dbReference type="Proteomes" id="UP000182517">
    <property type="component" value="Chromosome"/>
</dbReference>
<feature type="domain" description="Integrase catalytic" evidence="1">
    <location>
        <begin position="121"/>
        <end position="284"/>
    </location>
</feature>
<dbReference type="PANTHER" id="PTHR46889">
    <property type="entry name" value="TRANSPOSASE INSF FOR INSERTION SEQUENCE IS3B-RELATED"/>
    <property type="match status" value="1"/>
</dbReference>
<accession>A0A1L3GLV7</accession>
<evidence type="ECO:0000313" key="3">
    <source>
        <dbReference type="Proteomes" id="UP000182517"/>
    </source>
</evidence>
<evidence type="ECO:0000259" key="1">
    <source>
        <dbReference type="PROSITE" id="PS50994"/>
    </source>
</evidence>
<gene>
    <name evidence="2" type="ORF">A7E78_01540</name>
</gene>
<protein>
    <submittedName>
        <fullName evidence="2">Transposase</fullName>
    </submittedName>
</protein>
<dbReference type="GO" id="GO:0015074">
    <property type="term" value="P:DNA integration"/>
    <property type="evidence" value="ECO:0007669"/>
    <property type="project" value="InterPro"/>
</dbReference>
<dbReference type="NCBIfam" id="NF033516">
    <property type="entry name" value="transpos_IS3"/>
    <property type="match status" value="1"/>
</dbReference>
<reference evidence="2 3" key="1">
    <citation type="journal article" date="2017" name="Genome Announc.">
        <title>Complete Genome Sequences of Two Acetylene-Fermenting Pelobacter acetylenicus Strains.</title>
        <authorList>
            <person name="Sutton J.M."/>
            <person name="Baesman S.M."/>
            <person name="Fierst J.L."/>
            <person name="Poret-Peterson A.T."/>
            <person name="Oremland R.S."/>
            <person name="Dunlap D.S."/>
            <person name="Akob D.M."/>
        </authorList>
    </citation>
    <scope>NUCLEOTIDE SEQUENCE [LARGE SCALE GENOMIC DNA]</scope>
    <source>
        <strain evidence="2 3">SFB93</strain>
    </source>
</reference>
<dbReference type="InterPro" id="IPR048020">
    <property type="entry name" value="Transpos_IS3"/>
</dbReference>
<sequence>MRYAFIRAHLGQFAIRNLCRMMQVHRSGYYAWIKQPKSGRQKDDERLSGLIKQLWLESGCVYGYRKAYKDLREIGETCGPNRVARLMKQAGLKAQVGYNKPRHKGGKVSVLADNHLNQDFDVQQPNQAWVTDITYIRTYEGWLFLAVVIDLFSRQVVGWSMQPKMQVDLVLNALLMAVWRRKPKNPVLVHSDQGTQYTSSDWQNFLKTQNLLCSMSRRGNCYDNAVAESFFQLLKRERIRRKTYKDREEARRDIFNYIEMFYNPVRRHGYNDNLSPMEFERRHFSKTQSV</sequence>
<dbReference type="PROSITE" id="PS50994">
    <property type="entry name" value="INTEGRASE"/>
    <property type="match status" value="1"/>
</dbReference>
<dbReference type="GO" id="GO:0003676">
    <property type="term" value="F:nucleic acid binding"/>
    <property type="evidence" value="ECO:0007669"/>
    <property type="project" value="InterPro"/>
</dbReference>
<dbReference type="EMBL" id="CP015519">
    <property type="protein sequence ID" value="APG26658.1"/>
    <property type="molecule type" value="Genomic_DNA"/>
</dbReference>
<proteinExistence type="predicted"/>
<dbReference type="InterPro" id="IPR036397">
    <property type="entry name" value="RNaseH_sf"/>
</dbReference>
<dbReference type="InterPro" id="IPR025948">
    <property type="entry name" value="HTH-like_dom"/>
</dbReference>
<dbReference type="Pfam" id="PF00665">
    <property type="entry name" value="rve"/>
    <property type="match status" value="1"/>
</dbReference>
<dbReference type="KEGG" id="pef:A7E78_01540"/>
<keyword evidence="3" id="KW-1185">Reference proteome</keyword>
<dbReference type="Pfam" id="PF13276">
    <property type="entry name" value="HTH_21"/>
    <property type="match status" value="1"/>
</dbReference>
<dbReference type="InterPro" id="IPR012337">
    <property type="entry name" value="RNaseH-like_sf"/>
</dbReference>
<dbReference type="PANTHER" id="PTHR46889:SF4">
    <property type="entry name" value="TRANSPOSASE INSO FOR INSERTION SEQUENCE ELEMENT IS911B-RELATED"/>
    <property type="match status" value="1"/>
</dbReference>